<accession>A0A1X0NV25</accession>
<evidence type="ECO:0000313" key="1">
    <source>
        <dbReference type="EMBL" id="ORC88343.1"/>
    </source>
</evidence>
<sequence>MPRGGRGGESGGDNDEARRVFMEVEIEGGENHRYFKVEPRARFKNVTRAIGKKGVLVWNGCPLPPQETPLSYGMPRGLENAIRLVFEVRDRPPFRPERASDRDWLEALAIHRRRMEGLRLSRARFLREGSGALGPI</sequence>
<name>A0A1X0NV25_9TRYP</name>
<dbReference type="VEuPathDB" id="TriTrypDB:TM35_000172150"/>
<reference evidence="1 2" key="1">
    <citation type="submission" date="2017-03" db="EMBL/GenBank/DDBJ databases">
        <title>An alternative strategy for trypanosome survival in the mammalian bloodstream revealed through genome and transcriptome analysis of the ubiquitous bovine parasite Trypanosoma (Megatrypanum) theileri.</title>
        <authorList>
            <person name="Kelly S."/>
            <person name="Ivens A."/>
            <person name="Mott A."/>
            <person name="O'Neill E."/>
            <person name="Emms D."/>
            <person name="Macleod O."/>
            <person name="Voorheis P."/>
            <person name="Matthews J."/>
            <person name="Matthews K."/>
            <person name="Carrington M."/>
        </authorList>
    </citation>
    <scope>NUCLEOTIDE SEQUENCE [LARGE SCALE GENOMIC DNA]</scope>
    <source>
        <strain evidence="1">Edinburgh</strain>
    </source>
</reference>
<gene>
    <name evidence="1" type="ORF">TM35_000172150</name>
</gene>
<dbReference type="OrthoDB" id="262896at2759"/>
<dbReference type="GeneID" id="39986074"/>
<dbReference type="RefSeq" id="XP_028882409.1">
    <property type="nucleotide sequence ID" value="XM_029026294.1"/>
</dbReference>
<dbReference type="Proteomes" id="UP000192257">
    <property type="component" value="Unassembled WGS sequence"/>
</dbReference>
<comment type="caution">
    <text evidence="1">The sequence shown here is derived from an EMBL/GenBank/DDBJ whole genome shotgun (WGS) entry which is preliminary data.</text>
</comment>
<proteinExistence type="predicted"/>
<keyword evidence="2" id="KW-1185">Reference proteome</keyword>
<evidence type="ECO:0000313" key="2">
    <source>
        <dbReference type="Proteomes" id="UP000192257"/>
    </source>
</evidence>
<dbReference type="AlphaFoldDB" id="A0A1X0NV25"/>
<organism evidence="1 2">
    <name type="scientific">Trypanosoma theileri</name>
    <dbReference type="NCBI Taxonomy" id="67003"/>
    <lineage>
        <taxon>Eukaryota</taxon>
        <taxon>Discoba</taxon>
        <taxon>Euglenozoa</taxon>
        <taxon>Kinetoplastea</taxon>
        <taxon>Metakinetoplastina</taxon>
        <taxon>Trypanosomatida</taxon>
        <taxon>Trypanosomatidae</taxon>
        <taxon>Trypanosoma</taxon>
    </lineage>
</organism>
<protein>
    <submittedName>
        <fullName evidence="1">Uncharacterized protein</fullName>
    </submittedName>
</protein>
<dbReference type="EMBL" id="NBCO01000017">
    <property type="protein sequence ID" value="ORC88343.1"/>
    <property type="molecule type" value="Genomic_DNA"/>
</dbReference>